<keyword evidence="3" id="KW-0067">ATP-binding</keyword>
<sequence>MNVLITSIGKRVQLIEHLKQEHYIIGVDCNELVSSKEFVDVFYKVPRYNEKSFIKTILDICKNEKVDLLIPLYEKEFFDLCDNRKKFEEFGTTLLLSSKSIIDICNNKLNTYEFFKKSNISTPVSYSKSDIDNILYNNNEKKELKFPLIIKPIDGMGSNDVFKINNEKELSFFKEYVDNPIIQEFIDGKEYTIDVLCDFFGNVISVVPRERIEVRSGEVVKSKTVRNKEIIDSVMNLCDKLKTASNDNSISIVGPLTIQCIYTSNKVIKFIEINPRFGGGVPLTFESGVNYGKIFDELKSNNFNIKKLHDFKETLMLRYDEAVFK</sequence>
<keyword evidence="2" id="KW-0547">Nucleotide-binding</keyword>
<dbReference type="GO" id="GO:0016874">
    <property type="term" value="F:ligase activity"/>
    <property type="evidence" value="ECO:0007669"/>
    <property type="project" value="UniProtKB-KW"/>
</dbReference>
<protein>
    <submittedName>
        <fullName evidence="4">ATP-grasp domain-containing protein</fullName>
    </submittedName>
</protein>
<evidence type="ECO:0000256" key="2">
    <source>
        <dbReference type="ARBA" id="ARBA00022741"/>
    </source>
</evidence>
<evidence type="ECO:0000256" key="1">
    <source>
        <dbReference type="ARBA" id="ARBA00022598"/>
    </source>
</evidence>
<dbReference type="SUPFAM" id="SSF56059">
    <property type="entry name" value="Glutathione synthetase ATP-binding domain-like"/>
    <property type="match status" value="1"/>
</dbReference>
<dbReference type="PROSITE" id="PS50975">
    <property type="entry name" value="ATP_GRASP"/>
    <property type="match status" value="1"/>
</dbReference>
<dbReference type="PANTHER" id="PTHR43585">
    <property type="entry name" value="FUMIPYRROLE BIOSYNTHESIS PROTEIN C"/>
    <property type="match status" value="1"/>
</dbReference>
<dbReference type="InterPro" id="IPR003806">
    <property type="entry name" value="ATP-grasp_PylC-type"/>
</dbReference>
<dbReference type="EMBL" id="SWOV01000057">
    <property type="protein sequence ID" value="NFF89238.1"/>
    <property type="molecule type" value="Genomic_DNA"/>
</dbReference>
<dbReference type="Pfam" id="PF02655">
    <property type="entry name" value="ATP-grasp_3"/>
    <property type="match status" value="1"/>
</dbReference>
<dbReference type="GO" id="GO:0046872">
    <property type="term" value="F:metal ion binding"/>
    <property type="evidence" value="ECO:0007669"/>
    <property type="project" value="InterPro"/>
</dbReference>
<dbReference type="InterPro" id="IPR011761">
    <property type="entry name" value="ATP-grasp"/>
</dbReference>
<dbReference type="InterPro" id="IPR052032">
    <property type="entry name" value="ATP-dep_AA_Ligase"/>
</dbReference>
<dbReference type="Gene3D" id="3.30.470.20">
    <property type="entry name" value="ATP-grasp fold, B domain"/>
    <property type="match status" value="1"/>
</dbReference>
<evidence type="ECO:0000256" key="3">
    <source>
        <dbReference type="ARBA" id="ARBA00022840"/>
    </source>
</evidence>
<evidence type="ECO:0000313" key="5">
    <source>
        <dbReference type="Proteomes" id="UP000476820"/>
    </source>
</evidence>
<dbReference type="NCBIfam" id="NF009403">
    <property type="entry name" value="PRK12767.1-2"/>
    <property type="match status" value="1"/>
</dbReference>
<evidence type="ECO:0000313" key="4">
    <source>
        <dbReference type="EMBL" id="NFF89238.1"/>
    </source>
</evidence>
<dbReference type="GO" id="GO:0005524">
    <property type="term" value="F:ATP binding"/>
    <property type="evidence" value="ECO:0007669"/>
    <property type="project" value="UniProtKB-UniRule"/>
</dbReference>
<gene>
    <name evidence="4" type="ORF">FC774_15395</name>
</gene>
<name>A0A6B4MLE7_CLOBO</name>
<dbReference type="Gene3D" id="3.40.50.20">
    <property type="match status" value="1"/>
</dbReference>
<accession>A0A6B4MLE7</accession>
<proteinExistence type="predicted"/>
<reference evidence="4 5" key="1">
    <citation type="submission" date="2019-04" db="EMBL/GenBank/DDBJ databases">
        <title>Genome sequencing of Clostridium botulinum Groups I-IV and Clostridium butyricum.</title>
        <authorList>
            <person name="Brunt J."/>
            <person name="Van Vliet A.H.M."/>
            <person name="Stringer S.C."/>
            <person name="Carter A.T."/>
            <person name="Peck M.W."/>
        </authorList>
    </citation>
    <scope>NUCLEOTIDE SEQUENCE [LARGE SCALE GENOMIC DNA]</scope>
    <source>
        <strain evidence="4 5">1605</strain>
    </source>
</reference>
<dbReference type="RefSeq" id="WP_061302060.1">
    <property type="nucleotide sequence ID" value="NZ_LFPA01000129.1"/>
</dbReference>
<keyword evidence="1" id="KW-0436">Ligase</keyword>
<dbReference type="PANTHER" id="PTHR43585:SF2">
    <property type="entry name" value="ATP-GRASP ENZYME FSQD"/>
    <property type="match status" value="1"/>
</dbReference>
<comment type="caution">
    <text evidence="4">The sequence shown here is derived from an EMBL/GenBank/DDBJ whole genome shotgun (WGS) entry which is preliminary data.</text>
</comment>
<organism evidence="4 5">
    <name type="scientific">Clostridium botulinum</name>
    <dbReference type="NCBI Taxonomy" id="1491"/>
    <lineage>
        <taxon>Bacteria</taxon>
        <taxon>Bacillati</taxon>
        <taxon>Bacillota</taxon>
        <taxon>Clostridia</taxon>
        <taxon>Eubacteriales</taxon>
        <taxon>Clostridiaceae</taxon>
        <taxon>Clostridium</taxon>
    </lineage>
</organism>
<dbReference type="Proteomes" id="UP000476820">
    <property type="component" value="Unassembled WGS sequence"/>
</dbReference>
<dbReference type="Gene3D" id="3.30.1490.20">
    <property type="entry name" value="ATP-grasp fold, A domain"/>
    <property type="match status" value="1"/>
</dbReference>
<dbReference type="InterPro" id="IPR013815">
    <property type="entry name" value="ATP_grasp_subdomain_1"/>
</dbReference>
<dbReference type="AlphaFoldDB" id="A0A6B4MLE7"/>
<dbReference type="Pfam" id="PF21360">
    <property type="entry name" value="PylC-like_N"/>
    <property type="match status" value="1"/>
</dbReference>
<dbReference type="InterPro" id="IPR048764">
    <property type="entry name" value="PylC_N"/>
</dbReference>